<feature type="compositionally biased region" description="Polar residues" evidence="1">
    <location>
        <begin position="112"/>
        <end position="123"/>
    </location>
</feature>
<protein>
    <submittedName>
        <fullName evidence="3">Mu-protocadherin</fullName>
    </submittedName>
</protein>
<proteinExistence type="predicted"/>
<feature type="compositionally biased region" description="Polar residues" evidence="1">
    <location>
        <begin position="284"/>
        <end position="304"/>
    </location>
</feature>
<comment type="caution">
    <text evidence="3">The sequence shown here is derived from an EMBL/GenBank/DDBJ whole genome shotgun (WGS) entry which is preliminary data.</text>
</comment>
<reference evidence="3 4" key="1">
    <citation type="submission" date="2017-06" db="EMBL/GenBank/DDBJ databases">
        <title>Description of Rhodopirellula bahusiensis sp. nov.</title>
        <authorList>
            <person name="Kizina J."/>
            <person name="Harder J."/>
        </authorList>
    </citation>
    <scope>NUCLEOTIDE SEQUENCE [LARGE SCALE GENOMIC DNA]</scope>
    <source>
        <strain evidence="3 4">SWK21</strain>
    </source>
</reference>
<feature type="transmembrane region" description="Helical" evidence="2">
    <location>
        <begin position="634"/>
        <end position="653"/>
    </location>
</feature>
<keyword evidence="2" id="KW-0472">Membrane</keyword>
<feature type="compositionally biased region" description="Polar residues" evidence="1">
    <location>
        <begin position="210"/>
        <end position="220"/>
    </location>
</feature>
<keyword evidence="2" id="KW-0812">Transmembrane</keyword>
<feature type="compositionally biased region" description="Low complexity" evidence="1">
    <location>
        <begin position="165"/>
        <end position="186"/>
    </location>
</feature>
<evidence type="ECO:0000313" key="3">
    <source>
        <dbReference type="EMBL" id="PHQ36092.1"/>
    </source>
</evidence>
<feature type="region of interest" description="Disordered" evidence="1">
    <location>
        <begin position="574"/>
        <end position="626"/>
    </location>
</feature>
<feature type="region of interest" description="Disordered" evidence="1">
    <location>
        <begin position="416"/>
        <end position="542"/>
    </location>
</feature>
<gene>
    <name evidence="3" type="ORF">CEE69_07305</name>
</gene>
<organism evidence="3 4">
    <name type="scientific">Rhodopirellula bahusiensis</name>
    <dbReference type="NCBI Taxonomy" id="2014065"/>
    <lineage>
        <taxon>Bacteria</taxon>
        <taxon>Pseudomonadati</taxon>
        <taxon>Planctomycetota</taxon>
        <taxon>Planctomycetia</taxon>
        <taxon>Pirellulales</taxon>
        <taxon>Pirellulaceae</taxon>
        <taxon>Rhodopirellula</taxon>
    </lineage>
</organism>
<feature type="region of interest" description="Disordered" evidence="1">
    <location>
        <begin position="202"/>
        <end position="372"/>
    </location>
</feature>
<feature type="compositionally biased region" description="Polar residues" evidence="1">
    <location>
        <begin position="468"/>
        <end position="490"/>
    </location>
</feature>
<name>A0A2G1WAM3_9BACT</name>
<evidence type="ECO:0000256" key="2">
    <source>
        <dbReference type="SAM" id="Phobius"/>
    </source>
</evidence>
<sequence>MTLLLVATMGITFGWTPDGADGVKYIIQVPPDQLEQLERVGEITSTISPEVRGRVSEIVIRVGNGPVPREVPARWMTNASHPSGVSQVVSDEDALRGLPIAADDRRPIPIPMSSNSTQPGVIPGNVNSPSITRLMKPQSGGMSMPGGFEAPAPTGGPSTSGFNMPPSLATGPAGPAPSTAAPNTGSLNDSLRAGAEAFGEATRRTLGLGTPNTASTNPNMATRDPSMTVAPPPFTGPANSGAMDRSARAGGPSTDPAASTGTNARPWPNDDDDWYALGNRPAQRPSTAPVNNSTADSMTSTTGASPRPGTDPANRNNPNTGFSTGNFNQMPSGLNGQSSYGQTNADTVANSSSRRDTPYSNPATGRDNTINRNEYAPGLTAAQAARLPDNGYDFDDAGVPIDRAGYRLNVYGERIDQNGRPLNDSSYADNRSGANTGVASTPQAPDSNPFPGRTSATNQPTRGYPDSTYASQQGNSPTQPAYPDNRNTASGAPANPQAPNGQAYPNPNSQQSPPTMPNTYAAQPTSGYPNPNQPAAPYLQVPNYNTNPPYAATNPAINPATGYPYTNTSYPNTGPTYLASNNAPTGAPPTGGSNAGAPPRNQGSSSADNLDATTGPPMDNGSRPDREKVATQTLFNALLLVSFVANLYLMYWLNVLRLKYQEMVAAKRAAASSNATAVA</sequence>
<feature type="compositionally biased region" description="Polar residues" evidence="1">
    <location>
        <begin position="509"/>
        <end position="530"/>
    </location>
</feature>
<feature type="compositionally biased region" description="Polar residues" evidence="1">
    <location>
        <begin position="313"/>
        <end position="372"/>
    </location>
</feature>
<dbReference type="OrthoDB" id="232801at2"/>
<feature type="region of interest" description="Disordered" evidence="1">
    <location>
        <begin position="137"/>
        <end position="190"/>
    </location>
</feature>
<evidence type="ECO:0000313" key="4">
    <source>
        <dbReference type="Proteomes" id="UP000225740"/>
    </source>
</evidence>
<accession>A0A2G1WAM3</accession>
<dbReference type="AlphaFoldDB" id="A0A2G1WAM3"/>
<keyword evidence="4" id="KW-1185">Reference proteome</keyword>
<feature type="region of interest" description="Disordered" evidence="1">
    <location>
        <begin position="104"/>
        <end position="123"/>
    </location>
</feature>
<keyword evidence="2" id="KW-1133">Transmembrane helix</keyword>
<dbReference type="EMBL" id="NIZW01000004">
    <property type="protein sequence ID" value="PHQ36092.1"/>
    <property type="molecule type" value="Genomic_DNA"/>
</dbReference>
<dbReference type="Proteomes" id="UP000225740">
    <property type="component" value="Unassembled WGS sequence"/>
</dbReference>
<feature type="compositionally biased region" description="Polar residues" evidence="1">
    <location>
        <begin position="601"/>
        <end position="612"/>
    </location>
</feature>
<feature type="compositionally biased region" description="Polar residues" evidence="1">
    <location>
        <begin position="423"/>
        <end position="446"/>
    </location>
</feature>
<feature type="compositionally biased region" description="Polar residues" evidence="1">
    <location>
        <begin position="574"/>
        <end position="584"/>
    </location>
</feature>
<evidence type="ECO:0000256" key="1">
    <source>
        <dbReference type="SAM" id="MobiDB-lite"/>
    </source>
</evidence>
<feature type="compositionally biased region" description="Low complexity" evidence="1">
    <location>
        <begin position="491"/>
        <end position="508"/>
    </location>
</feature>